<evidence type="ECO:0000313" key="2">
    <source>
        <dbReference type="Proteomes" id="UP000180215"/>
    </source>
</evidence>
<dbReference type="Proteomes" id="UP000180215">
    <property type="component" value="Unassembled WGS sequence"/>
</dbReference>
<comment type="caution">
    <text evidence="1">The sequence shown here is derived from an EMBL/GenBank/DDBJ whole genome shotgun (WGS) entry which is preliminary data.</text>
</comment>
<name>A0A1S1P894_METEX</name>
<dbReference type="EMBL" id="MNAO01000040">
    <property type="protein sequence ID" value="OHV17416.1"/>
    <property type="molecule type" value="Genomic_DNA"/>
</dbReference>
<sequence length="114" mass="12182">MVATMRRLSEEHQIAGLSAWADDLASIAAPRKADQDRLDAVLCALIGLHWHLAPRVASIMIGDREAGYVVAPASLDVRQRLMAAAAACGVSTDVDWNPMGNAKTAQLADKGWNC</sequence>
<proteinExistence type="predicted"/>
<accession>A0A1S1P894</accession>
<gene>
    <name evidence="1" type="ORF">BK022_05695</name>
</gene>
<organism evidence="1 2">
    <name type="scientific">Methylorubrum extorquens</name>
    <name type="common">Methylobacterium dichloromethanicum</name>
    <name type="synonym">Methylobacterium extorquens</name>
    <dbReference type="NCBI Taxonomy" id="408"/>
    <lineage>
        <taxon>Bacteria</taxon>
        <taxon>Pseudomonadati</taxon>
        <taxon>Pseudomonadota</taxon>
        <taxon>Alphaproteobacteria</taxon>
        <taxon>Hyphomicrobiales</taxon>
        <taxon>Methylobacteriaceae</taxon>
        <taxon>Methylorubrum</taxon>
    </lineage>
</organism>
<dbReference type="AlphaFoldDB" id="A0A1S1P894"/>
<evidence type="ECO:0000313" key="1">
    <source>
        <dbReference type="EMBL" id="OHV17416.1"/>
    </source>
</evidence>
<protein>
    <submittedName>
        <fullName evidence="1">Uncharacterized protein</fullName>
    </submittedName>
</protein>
<reference evidence="1 2" key="1">
    <citation type="submission" date="2016-10" db="EMBL/GenBank/DDBJ databases">
        <title>Draft genome sequence of Methylobacterium extorquens CP3, a seed endophyte of Crotalaria pumila with plant growth-promoting and metal tolerance properties.</title>
        <authorList>
            <person name="Sanchez-Lopez A.S."/>
            <person name="Van Hamme J.D."/>
            <person name="Thijs S."/>
            <person name="Mcammond B.M."/>
            <person name="Stevens V."/>
            <person name="Gonzalez-Chavez M.D.C."/>
            <person name="Vangronsveld J."/>
        </authorList>
    </citation>
    <scope>NUCLEOTIDE SEQUENCE [LARGE SCALE GENOMIC DNA]</scope>
    <source>
        <strain evidence="1 2">CP3</strain>
    </source>
</reference>